<dbReference type="EMBL" id="JBGFUD010005438">
    <property type="protein sequence ID" value="MFH4980355.1"/>
    <property type="molecule type" value="Genomic_DNA"/>
</dbReference>
<comment type="caution">
    <text evidence="3">The sequence shown here is derived from an EMBL/GenBank/DDBJ whole genome shotgun (WGS) entry which is preliminary data.</text>
</comment>
<protein>
    <submittedName>
        <fullName evidence="3">Uncharacterized protein</fullName>
    </submittedName>
</protein>
<proteinExistence type="predicted"/>
<evidence type="ECO:0000313" key="4">
    <source>
        <dbReference type="Proteomes" id="UP001608902"/>
    </source>
</evidence>
<feature type="chain" id="PRO_5044833808" evidence="2">
    <location>
        <begin position="23"/>
        <end position="336"/>
    </location>
</feature>
<dbReference type="AlphaFoldDB" id="A0ABD6EVS4"/>
<dbReference type="Proteomes" id="UP001608902">
    <property type="component" value="Unassembled WGS sequence"/>
</dbReference>
<evidence type="ECO:0000256" key="2">
    <source>
        <dbReference type="SAM" id="SignalP"/>
    </source>
</evidence>
<keyword evidence="2" id="KW-0732">Signal</keyword>
<sequence length="336" mass="38021">MFKANRNRQWAILSLVIFYIHAAPIHERRKVHHCVEMRCRPDIFDSVTTRLRSSAEVEEECRVCHTCANHGYSVCLHLPRSTLAPFGAKSRNGSSCACAFSVPESCNFPSDSSEESESLHPVDVCFRSALRIPPRPRVVGTKRTVILTVDELWNDPYWKDLDISNLKIHYEFPVAVSEYCDGTVKSTSNDNQLVCSATLNIDLYDYTSGSDDATDGAVKSDNLKERVDYESLPPEIRFDRNVFLGAESVCFWYTVAIRRPRQIEFEIVGHGELNGARLVDINTTTTSTKLTFDLEPQIYGTPEYYDDEEATDSNGLKHTTSKSQTVSEARHSRIYS</sequence>
<feature type="region of interest" description="Disordered" evidence="1">
    <location>
        <begin position="304"/>
        <end position="336"/>
    </location>
</feature>
<evidence type="ECO:0000313" key="3">
    <source>
        <dbReference type="EMBL" id="MFH4980355.1"/>
    </source>
</evidence>
<gene>
    <name evidence="3" type="ORF">AB6A40_007064</name>
</gene>
<accession>A0ABD6EVS4</accession>
<organism evidence="3 4">
    <name type="scientific">Gnathostoma spinigerum</name>
    <dbReference type="NCBI Taxonomy" id="75299"/>
    <lineage>
        <taxon>Eukaryota</taxon>
        <taxon>Metazoa</taxon>
        <taxon>Ecdysozoa</taxon>
        <taxon>Nematoda</taxon>
        <taxon>Chromadorea</taxon>
        <taxon>Rhabditida</taxon>
        <taxon>Spirurina</taxon>
        <taxon>Gnathostomatomorpha</taxon>
        <taxon>Gnathostomatoidea</taxon>
        <taxon>Gnathostomatidae</taxon>
        <taxon>Gnathostoma</taxon>
    </lineage>
</organism>
<feature type="compositionally biased region" description="Polar residues" evidence="1">
    <location>
        <begin position="312"/>
        <end position="327"/>
    </location>
</feature>
<reference evidence="3 4" key="1">
    <citation type="submission" date="2024-08" db="EMBL/GenBank/DDBJ databases">
        <title>Gnathostoma spinigerum genome.</title>
        <authorList>
            <person name="Gonzalez-Bertolin B."/>
            <person name="Monzon S."/>
            <person name="Zaballos A."/>
            <person name="Jimenez P."/>
            <person name="Dekumyoy P."/>
            <person name="Varona S."/>
            <person name="Cuesta I."/>
            <person name="Sumanam S."/>
            <person name="Adisakwattana P."/>
            <person name="Gasser R.B."/>
            <person name="Hernandez-Gonzalez A."/>
            <person name="Young N.D."/>
            <person name="Perteguer M.J."/>
        </authorList>
    </citation>
    <scope>NUCLEOTIDE SEQUENCE [LARGE SCALE GENOMIC DNA]</scope>
    <source>
        <strain evidence="3">AL3</strain>
        <tissue evidence="3">Liver</tissue>
    </source>
</reference>
<keyword evidence="4" id="KW-1185">Reference proteome</keyword>
<name>A0ABD6EVS4_9BILA</name>
<evidence type="ECO:0000256" key="1">
    <source>
        <dbReference type="SAM" id="MobiDB-lite"/>
    </source>
</evidence>
<feature type="signal peptide" evidence="2">
    <location>
        <begin position="1"/>
        <end position="22"/>
    </location>
</feature>